<comment type="caution">
    <text evidence="2">The sequence shown here is derived from an EMBL/GenBank/DDBJ whole genome shotgun (WGS) entry which is preliminary data.</text>
</comment>
<sequence length="767" mass="82001">MSLTILEQRSGRLPAELTSFIGRADELAEITRLFGRGRLVTLVGPGGVGKSRLAVRAAGRALPGYEHGVCFVDLAPLREPSLLAPALAAALGLPDPNAGTVLDVLVEFLAERRTLLVLDTCEHLVDACALLAEVLLRNAPGLHILATSRQPLDIAGEHTLNVAPLPIPVGASPDHRRPCESVRMFAERAAAVVPEWKLTPENQDAVVLLCRRLDGIPLALELAAVQLRALSVEQIVDRLDRRVLHVRGRRTAMPRHRTLENAIDWSHDLCSPGERLLWARLSVFAGDFDLASAEQVCADAELPAADVFDLLAGLVDKSIVRQVTRDGEARYRMLDTIREYGAERLDRRGESGGVRDRAFAWFAGRIERAHAELASSAQPRVLAWFRDEQDNVRALIDHGIATAADGPLIRAGLGLGRILALQGLIGEARYWSARILACRDLGGDPAATELIALSGLLAVLQNDLAASGDLLERAEARATGTGDDAGLAYVRQAQGMAALYDDRTDEAVRLLTEATALHRSAGADDVLVPIADLFLSVACCLGGDTATALEHAERAVAVTEGSGDLWCRSYGLLARGTARLLAGAADEALADVRAGLAVKRDLGDRLGVSLALDVAGGCLVSLAQPLQAARLFGCADRLRRYTGSTMFGPQHALLRGFFEQQAGEALGADAYRTAYETGESLETDVAVAEALAERPAPDAPGARPDRPALTPREREIAGLVAAGLTNREIADRLVIAKRTADSHVEHILAKLGFSSRAEIVAWVTAER</sequence>
<dbReference type="PRINTS" id="PR00038">
    <property type="entry name" value="HTHLUXR"/>
</dbReference>
<dbReference type="InterPro" id="IPR058852">
    <property type="entry name" value="HTH_77"/>
</dbReference>
<dbReference type="RefSeq" id="WP_161106428.1">
    <property type="nucleotide sequence ID" value="NZ_JBHLYI010000014.1"/>
</dbReference>
<accession>A0A6I4WKL1</accession>
<dbReference type="InterPro" id="IPR000792">
    <property type="entry name" value="Tscrpt_reg_LuxR_C"/>
</dbReference>
<gene>
    <name evidence="2" type="ORF">GQ466_29940</name>
</gene>
<name>A0A6I4WKL1_9ACTN</name>
<keyword evidence="3" id="KW-1185">Reference proteome</keyword>
<dbReference type="Proteomes" id="UP000431901">
    <property type="component" value="Unassembled WGS sequence"/>
</dbReference>
<dbReference type="SMART" id="SM00421">
    <property type="entry name" value="HTH_LUXR"/>
    <property type="match status" value="1"/>
</dbReference>
<proteinExistence type="predicted"/>
<dbReference type="SUPFAM" id="SSF52540">
    <property type="entry name" value="P-loop containing nucleoside triphosphate hydrolases"/>
    <property type="match status" value="1"/>
</dbReference>
<reference evidence="2 3" key="1">
    <citation type="submission" date="2019-12" db="EMBL/GenBank/DDBJ databases">
        <title>Nocardia macrotermitis sp. nov. and Nocardia aurantia sp. nov., isolated from the gut of the fungus growing-termite Macrotermes natalensis.</title>
        <authorList>
            <person name="Christine B."/>
            <person name="Rene B."/>
        </authorList>
    </citation>
    <scope>NUCLEOTIDE SEQUENCE [LARGE SCALE GENOMIC DNA]</scope>
    <source>
        <strain evidence="2 3">DSM 102126</strain>
    </source>
</reference>
<dbReference type="PRINTS" id="PR00364">
    <property type="entry name" value="DISEASERSIST"/>
</dbReference>
<dbReference type="SUPFAM" id="SSF48452">
    <property type="entry name" value="TPR-like"/>
    <property type="match status" value="1"/>
</dbReference>
<dbReference type="Gene3D" id="1.10.10.10">
    <property type="entry name" value="Winged helix-like DNA-binding domain superfamily/Winged helix DNA-binding domain"/>
    <property type="match status" value="1"/>
</dbReference>
<dbReference type="Gene3D" id="1.25.40.10">
    <property type="entry name" value="Tetratricopeptide repeat domain"/>
    <property type="match status" value="1"/>
</dbReference>
<evidence type="ECO:0000313" key="2">
    <source>
        <dbReference type="EMBL" id="MXQ68246.1"/>
    </source>
</evidence>
<dbReference type="InterPro" id="IPR011990">
    <property type="entry name" value="TPR-like_helical_dom_sf"/>
</dbReference>
<dbReference type="AlphaFoldDB" id="A0A6I4WKL1"/>
<organism evidence="2 3">
    <name type="scientific">Actinomadura rayongensis</name>
    <dbReference type="NCBI Taxonomy" id="1429076"/>
    <lineage>
        <taxon>Bacteria</taxon>
        <taxon>Bacillati</taxon>
        <taxon>Actinomycetota</taxon>
        <taxon>Actinomycetes</taxon>
        <taxon>Streptosporangiales</taxon>
        <taxon>Thermomonosporaceae</taxon>
        <taxon>Actinomadura</taxon>
    </lineage>
</organism>
<dbReference type="PANTHER" id="PTHR47691:SF3">
    <property type="entry name" value="HTH-TYPE TRANSCRIPTIONAL REGULATOR RV0890C-RELATED"/>
    <property type="match status" value="1"/>
</dbReference>
<dbReference type="EMBL" id="WUTW01000011">
    <property type="protein sequence ID" value="MXQ68246.1"/>
    <property type="molecule type" value="Genomic_DNA"/>
</dbReference>
<dbReference type="InterPro" id="IPR016032">
    <property type="entry name" value="Sig_transdc_resp-reg_C-effctor"/>
</dbReference>
<dbReference type="InterPro" id="IPR036388">
    <property type="entry name" value="WH-like_DNA-bd_sf"/>
</dbReference>
<dbReference type="SMART" id="SM00382">
    <property type="entry name" value="AAA"/>
    <property type="match status" value="1"/>
</dbReference>
<dbReference type="OrthoDB" id="3194665at2"/>
<feature type="domain" description="HTH luxR-type" evidence="1">
    <location>
        <begin position="702"/>
        <end position="767"/>
    </location>
</feature>
<dbReference type="SUPFAM" id="SSF46894">
    <property type="entry name" value="C-terminal effector domain of the bipartite response regulators"/>
    <property type="match status" value="1"/>
</dbReference>
<dbReference type="InterPro" id="IPR027417">
    <property type="entry name" value="P-loop_NTPase"/>
</dbReference>
<dbReference type="PANTHER" id="PTHR47691">
    <property type="entry name" value="REGULATOR-RELATED"/>
    <property type="match status" value="1"/>
</dbReference>
<protein>
    <submittedName>
        <fullName evidence="2">LuxR family transcriptional regulator</fullName>
    </submittedName>
</protein>
<dbReference type="GO" id="GO:0006355">
    <property type="term" value="P:regulation of DNA-templated transcription"/>
    <property type="evidence" value="ECO:0007669"/>
    <property type="project" value="InterPro"/>
</dbReference>
<dbReference type="Pfam" id="PF25872">
    <property type="entry name" value="HTH_77"/>
    <property type="match status" value="1"/>
</dbReference>
<evidence type="ECO:0000313" key="3">
    <source>
        <dbReference type="Proteomes" id="UP000431901"/>
    </source>
</evidence>
<dbReference type="InterPro" id="IPR003593">
    <property type="entry name" value="AAA+_ATPase"/>
</dbReference>
<evidence type="ECO:0000259" key="1">
    <source>
        <dbReference type="PROSITE" id="PS50043"/>
    </source>
</evidence>
<dbReference type="Gene3D" id="3.40.50.300">
    <property type="entry name" value="P-loop containing nucleotide triphosphate hydrolases"/>
    <property type="match status" value="1"/>
</dbReference>
<dbReference type="Pfam" id="PF00196">
    <property type="entry name" value="GerE"/>
    <property type="match status" value="1"/>
</dbReference>
<dbReference type="GO" id="GO:0003677">
    <property type="term" value="F:DNA binding"/>
    <property type="evidence" value="ECO:0007669"/>
    <property type="project" value="InterPro"/>
</dbReference>
<dbReference type="CDD" id="cd06170">
    <property type="entry name" value="LuxR_C_like"/>
    <property type="match status" value="1"/>
</dbReference>
<dbReference type="PROSITE" id="PS50043">
    <property type="entry name" value="HTH_LUXR_2"/>
    <property type="match status" value="1"/>
</dbReference>